<gene>
    <name evidence="1" type="ORF">BO95DRAFT_455290</name>
</gene>
<proteinExistence type="predicted"/>
<organism evidence="1 2">
    <name type="scientific">Aspergillus brunneoviolaceus CBS 621.78</name>
    <dbReference type="NCBI Taxonomy" id="1450534"/>
    <lineage>
        <taxon>Eukaryota</taxon>
        <taxon>Fungi</taxon>
        <taxon>Dikarya</taxon>
        <taxon>Ascomycota</taxon>
        <taxon>Pezizomycotina</taxon>
        <taxon>Eurotiomycetes</taxon>
        <taxon>Eurotiomycetidae</taxon>
        <taxon>Eurotiales</taxon>
        <taxon>Aspergillaceae</taxon>
        <taxon>Aspergillus</taxon>
        <taxon>Aspergillus subgen. Circumdati</taxon>
    </lineage>
</organism>
<name>A0ACD1G1D5_9EURO</name>
<accession>A0ACD1G1D5</accession>
<evidence type="ECO:0000313" key="1">
    <source>
        <dbReference type="EMBL" id="RAH43025.1"/>
    </source>
</evidence>
<evidence type="ECO:0000313" key="2">
    <source>
        <dbReference type="Proteomes" id="UP000249057"/>
    </source>
</evidence>
<reference evidence="1" key="1">
    <citation type="submission" date="2018-02" db="EMBL/GenBank/DDBJ databases">
        <title>The genomes of Aspergillus section Nigri reveals drivers in fungal speciation.</title>
        <authorList>
            <consortium name="DOE Joint Genome Institute"/>
            <person name="Vesth T.C."/>
            <person name="Nybo J."/>
            <person name="Theobald S."/>
            <person name="Brandl J."/>
            <person name="Frisvad J.C."/>
            <person name="Nielsen K.F."/>
            <person name="Lyhne E.K."/>
            <person name="Kogle M.E."/>
            <person name="Kuo A."/>
            <person name="Riley R."/>
            <person name="Clum A."/>
            <person name="Nolan M."/>
            <person name="Lipzen A."/>
            <person name="Salamov A."/>
            <person name="Henrissat B."/>
            <person name="Wiebenga A."/>
            <person name="De vries R.P."/>
            <person name="Grigoriev I.V."/>
            <person name="Mortensen U.H."/>
            <person name="Andersen M.R."/>
            <person name="Baker S.E."/>
        </authorList>
    </citation>
    <scope>NUCLEOTIDE SEQUENCE</scope>
    <source>
        <strain evidence="1">CBS 621.78</strain>
    </source>
</reference>
<dbReference type="EMBL" id="KZ825366">
    <property type="protein sequence ID" value="RAH43025.1"/>
    <property type="molecule type" value="Genomic_DNA"/>
</dbReference>
<keyword evidence="2" id="KW-1185">Reference proteome</keyword>
<protein>
    <submittedName>
        <fullName evidence="1">Uncharacterized protein</fullName>
    </submittedName>
</protein>
<sequence length="294" mass="33524">MILFSLFWQRLLFLLLTFVSLSSLVHAWAQFSPWSNHNRLWPNGKISICFDSAATERKFKTLLNAAMGLWYAAGLPESFKLHPTSEVICKNGIYDVLTVHDTPSMFVTNMPNPGETLRPYAMYLSTPSGWGEALIIGSIAHELGHAFGLEHEHQDPALWRVTDQGPWIFEFHCRNLADFEEKTKGKTEAEIWDLKVCVALNFLPYPRDIIGPRELWPHIDDVDWESIMLYSSTTGGILRKGPVLTTYDGKVWKANTVPSAIDVAGLVEMYNSPLANNWEPFWLDPRSPHFELFQ</sequence>
<dbReference type="Proteomes" id="UP000249057">
    <property type="component" value="Unassembled WGS sequence"/>
</dbReference>